<dbReference type="PANTHER" id="PTHR32552:SF81">
    <property type="entry name" value="TONB-DEPENDENT OUTER MEMBRANE RECEPTOR"/>
    <property type="match status" value="1"/>
</dbReference>
<evidence type="ECO:0008006" key="13">
    <source>
        <dbReference type="Google" id="ProtNLM"/>
    </source>
</evidence>
<keyword evidence="9" id="KW-0998">Cell outer membrane</keyword>
<proteinExistence type="predicted"/>
<feature type="domain" description="TonB-dependent receptor plug" evidence="11">
    <location>
        <begin position="61"/>
        <end position="173"/>
    </location>
</feature>
<evidence type="ECO:0000256" key="1">
    <source>
        <dbReference type="ARBA" id="ARBA00004571"/>
    </source>
</evidence>
<dbReference type="InterPro" id="IPR039426">
    <property type="entry name" value="TonB-dep_rcpt-like"/>
</dbReference>
<dbReference type="InterPro" id="IPR036942">
    <property type="entry name" value="Beta-barrel_TonB_sf"/>
</dbReference>
<dbReference type="EMBL" id="UINC01010892">
    <property type="protein sequence ID" value="SVA48281.1"/>
    <property type="molecule type" value="Genomic_DNA"/>
</dbReference>
<keyword evidence="3" id="KW-0410">Iron transport</keyword>
<dbReference type="PANTHER" id="PTHR32552">
    <property type="entry name" value="FERRICHROME IRON RECEPTOR-RELATED"/>
    <property type="match status" value="1"/>
</dbReference>
<evidence type="ECO:0000256" key="2">
    <source>
        <dbReference type="ARBA" id="ARBA00022448"/>
    </source>
</evidence>
<dbReference type="Pfam" id="PF07715">
    <property type="entry name" value="Plug"/>
    <property type="match status" value="1"/>
</dbReference>
<evidence type="ECO:0000256" key="9">
    <source>
        <dbReference type="ARBA" id="ARBA00023237"/>
    </source>
</evidence>
<feature type="domain" description="TonB-dependent receptor-like beta-barrel" evidence="10">
    <location>
        <begin position="363"/>
        <end position="831"/>
    </location>
</feature>
<dbReference type="Pfam" id="PF00593">
    <property type="entry name" value="TonB_dep_Rec_b-barrel"/>
    <property type="match status" value="1"/>
</dbReference>
<keyword evidence="7" id="KW-0798">TonB box</keyword>
<evidence type="ECO:0000256" key="6">
    <source>
        <dbReference type="ARBA" id="ARBA00023065"/>
    </source>
</evidence>
<dbReference type="InterPro" id="IPR000531">
    <property type="entry name" value="Beta-barrel_TonB"/>
</dbReference>
<keyword evidence="5" id="KW-0408">Iron</keyword>
<protein>
    <recommendedName>
        <fullName evidence="13">TonB-dependent receptor plug domain-containing protein</fullName>
    </recommendedName>
</protein>
<gene>
    <name evidence="12" type="ORF">METZ01_LOCUS101135</name>
</gene>
<keyword evidence="6" id="KW-0406">Ion transport</keyword>
<evidence type="ECO:0000256" key="5">
    <source>
        <dbReference type="ARBA" id="ARBA00023004"/>
    </source>
</evidence>
<keyword evidence="8" id="KW-0472">Membrane</keyword>
<dbReference type="PROSITE" id="PS52016">
    <property type="entry name" value="TONB_DEPENDENT_REC_3"/>
    <property type="match status" value="1"/>
</dbReference>
<evidence type="ECO:0000256" key="3">
    <source>
        <dbReference type="ARBA" id="ARBA00022496"/>
    </source>
</evidence>
<keyword evidence="4" id="KW-0812">Transmembrane</keyword>
<reference evidence="12" key="1">
    <citation type="submission" date="2018-05" db="EMBL/GenBank/DDBJ databases">
        <authorList>
            <person name="Lanie J.A."/>
            <person name="Ng W.-L."/>
            <person name="Kazmierczak K.M."/>
            <person name="Andrzejewski T.M."/>
            <person name="Davidsen T.M."/>
            <person name="Wayne K.J."/>
            <person name="Tettelin H."/>
            <person name="Glass J.I."/>
            <person name="Rusch D."/>
            <person name="Podicherti R."/>
            <person name="Tsui H.-C.T."/>
            <person name="Winkler M.E."/>
        </authorList>
    </citation>
    <scope>NUCLEOTIDE SEQUENCE</scope>
</reference>
<organism evidence="12">
    <name type="scientific">marine metagenome</name>
    <dbReference type="NCBI Taxonomy" id="408172"/>
    <lineage>
        <taxon>unclassified sequences</taxon>
        <taxon>metagenomes</taxon>
        <taxon>ecological metagenomes</taxon>
    </lineage>
</organism>
<name>A0A381W7M5_9ZZZZ</name>
<evidence type="ECO:0000259" key="10">
    <source>
        <dbReference type="Pfam" id="PF00593"/>
    </source>
</evidence>
<dbReference type="SUPFAM" id="SSF56935">
    <property type="entry name" value="Porins"/>
    <property type="match status" value="1"/>
</dbReference>
<evidence type="ECO:0000313" key="12">
    <source>
        <dbReference type="EMBL" id="SVA48281.1"/>
    </source>
</evidence>
<evidence type="ECO:0000256" key="4">
    <source>
        <dbReference type="ARBA" id="ARBA00022692"/>
    </source>
</evidence>
<evidence type="ECO:0000259" key="11">
    <source>
        <dbReference type="Pfam" id="PF07715"/>
    </source>
</evidence>
<accession>A0A381W7M5</accession>
<dbReference type="AlphaFoldDB" id="A0A381W7M5"/>
<sequence length="870" mass="94176">MLAITAALWEKKAMHKKYGFLCSLFILPFLPFGQASAQSTASGAFAIEEIVVTARRREESLQDTPIAVSAFSEEEMDLRGHLNVNDIASATPNVNIEQSSNTSGLTNSPTVFIRGIGQQDFVINTDPAVGIYVDGVFIARSIGSMLDVMDLERAEVLRGPQGTLFGRNTLAGALNLITKRPSTEAFDAKFTVAAGENGYSQINGAFNIPLSANLAARISVMDRKRGGYVEATNYDDLWLGDDNTQAIRAQLEFAPSDSTRVNISTDYTKSRAAPSPMVAETLGNGYGDKNALVAASTMQAYWWNVSAPMQMASFSGLEVCKTLAGQQTDTRCMGQVHNPGPDVYETTAVWHDIHGVKDPDPTNKVDTLGGALVIEADTNWGTFKSITAYRGFESDFRNDHDYSAILLFTNINDDFHQDGRSQEFQLVGNAMDGKLDYTAGYYAFAETGTERVSLVGLAGLWVVQGRENGVIPPTSTVPWAGSTGMNPKGGARFQRIVRDIDNTSNALYGQVTYHFDAPFHLTAGVRATEDEKSFDVTIHRDYCPANPNSAVQPAGGPTSNGDGFIAFDKVTDVCQVSTGSAKWNEVDPMISLAYDLNDTTMLYGTYSTGFRDGGFASRFPDGLPDTMPAFKPEYVTSSEFGVKTELLDGSFRLNAAVFDTTYDDMQVSAVPVAIARGTGIENIGVGKLSGVELEALWIVNDNLRIDASVGLLDASLESVVGGGFTTGGFKIYDQSSGVTCTASATLRCIELNDVVLPYTPETNYTIGITHRLPMSSGGNLTTRLDYIRNDAQQFKITNQIDMREDAYTVANISTTYNSADSQWALTFGIRNATDAVYSTAGSFSTGNGNSALNLSRPRESYLRYQHWLGN</sequence>
<dbReference type="Gene3D" id="2.40.170.20">
    <property type="entry name" value="TonB-dependent receptor, beta-barrel domain"/>
    <property type="match status" value="2"/>
</dbReference>
<dbReference type="GO" id="GO:0009279">
    <property type="term" value="C:cell outer membrane"/>
    <property type="evidence" value="ECO:0007669"/>
    <property type="project" value="UniProtKB-SubCell"/>
</dbReference>
<keyword evidence="2" id="KW-0813">Transport</keyword>
<dbReference type="GO" id="GO:0006826">
    <property type="term" value="P:iron ion transport"/>
    <property type="evidence" value="ECO:0007669"/>
    <property type="project" value="UniProtKB-KW"/>
</dbReference>
<evidence type="ECO:0000256" key="8">
    <source>
        <dbReference type="ARBA" id="ARBA00023136"/>
    </source>
</evidence>
<evidence type="ECO:0000256" key="7">
    <source>
        <dbReference type="ARBA" id="ARBA00023077"/>
    </source>
</evidence>
<comment type="subcellular location">
    <subcellularLocation>
        <location evidence="1">Cell outer membrane</location>
        <topology evidence="1">Multi-pass membrane protein</topology>
    </subcellularLocation>
</comment>
<dbReference type="InterPro" id="IPR012910">
    <property type="entry name" value="Plug_dom"/>
</dbReference>